<protein>
    <submittedName>
        <fullName evidence="1">Uncharacterized protein</fullName>
    </submittedName>
</protein>
<reference evidence="1" key="1">
    <citation type="journal article" date="2021" name="bioRxiv">
        <title>Whole Genome Assembly and Annotation of Northern Wild Rice, Zizania palustris L., Supports a Whole Genome Duplication in the Zizania Genus.</title>
        <authorList>
            <person name="Haas M."/>
            <person name="Kono T."/>
            <person name="Macchietto M."/>
            <person name="Millas R."/>
            <person name="McGilp L."/>
            <person name="Shao M."/>
            <person name="Duquette J."/>
            <person name="Hirsch C.N."/>
            <person name="Kimball J."/>
        </authorList>
    </citation>
    <scope>NUCLEOTIDE SEQUENCE</scope>
    <source>
        <tissue evidence="1">Fresh leaf tissue</tissue>
    </source>
</reference>
<evidence type="ECO:0000313" key="1">
    <source>
        <dbReference type="EMBL" id="KAG8070787.1"/>
    </source>
</evidence>
<keyword evidence="2" id="KW-1185">Reference proteome</keyword>
<dbReference type="AlphaFoldDB" id="A0A8J5VHF8"/>
<evidence type="ECO:0000313" key="2">
    <source>
        <dbReference type="Proteomes" id="UP000729402"/>
    </source>
</evidence>
<comment type="caution">
    <text evidence="1">The sequence shown here is derived from an EMBL/GenBank/DDBJ whole genome shotgun (WGS) entry which is preliminary data.</text>
</comment>
<sequence length="69" mass="7439">MSRLTNVLNVQPAALSSPYLAADADDASCCPPRAMNCTDEIRDTGSSLRLLAPKATEDMSRLHQGYDRG</sequence>
<name>A0A8J5VHF8_ZIZPA</name>
<proteinExistence type="predicted"/>
<reference evidence="1" key="2">
    <citation type="submission" date="2021-02" db="EMBL/GenBank/DDBJ databases">
        <authorList>
            <person name="Kimball J.A."/>
            <person name="Haas M.W."/>
            <person name="Macchietto M."/>
            <person name="Kono T."/>
            <person name="Duquette J."/>
            <person name="Shao M."/>
        </authorList>
    </citation>
    <scope>NUCLEOTIDE SEQUENCE</scope>
    <source>
        <tissue evidence="1">Fresh leaf tissue</tissue>
    </source>
</reference>
<dbReference type="Proteomes" id="UP000729402">
    <property type="component" value="Unassembled WGS sequence"/>
</dbReference>
<organism evidence="1 2">
    <name type="scientific">Zizania palustris</name>
    <name type="common">Northern wild rice</name>
    <dbReference type="NCBI Taxonomy" id="103762"/>
    <lineage>
        <taxon>Eukaryota</taxon>
        <taxon>Viridiplantae</taxon>
        <taxon>Streptophyta</taxon>
        <taxon>Embryophyta</taxon>
        <taxon>Tracheophyta</taxon>
        <taxon>Spermatophyta</taxon>
        <taxon>Magnoliopsida</taxon>
        <taxon>Liliopsida</taxon>
        <taxon>Poales</taxon>
        <taxon>Poaceae</taxon>
        <taxon>BOP clade</taxon>
        <taxon>Oryzoideae</taxon>
        <taxon>Oryzeae</taxon>
        <taxon>Zizaniinae</taxon>
        <taxon>Zizania</taxon>
    </lineage>
</organism>
<dbReference type="EMBL" id="JAAALK010000283">
    <property type="protein sequence ID" value="KAG8070787.1"/>
    <property type="molecule type" value="Genomic_DNA"/>
</dbReference>
<accession>A0A8J5VHF8</accession>
<gene>
    <name evidence="1" type="ORF">GUJ93_ZPchr0006g44402</name>
</gene>